<dbReference type="Proteomes" id="UP000317378">
    <property type="component" value="Unassembled WGS sequence"/>
</dbReference>
<protein>
    <recommendedName>
        <fullName evidence="4">Allene oxide cyclase</fullName>
    </recommendedName>
</protein>
<evidence type="ECO:0008006" key="4">
    <source>
        <dbReference type="Google" id="ProtNLM"/>
    </source>
</evidence>
<evidence type="ECO:0000313" key="3">
    <source>
        <dbReference type="Proteomes" id="UP000317378"/>
    </source>
</evidence>
<dbReference type="AlphaFoldDB" id="A0A505DRF2"/>
<sequence>MQRPVAGKRIATALATASLAAALGAAGAAPVQAADQSTTPEPVSFVIDFTTTSIPQVPSLGGGFAGNGPVTDTLGRRIGKVYDSCTFNAIEGVTTASALCKAVVVFNDGDQLSLSGQAKIELNPLKYPYEFKAVVEGGTGDYNGARGEATVTAQRPGVYKVDVQFK</sequence>
<feature type="signal peptide" evidence="1">
    <location>
        <begin position="1"/>
        <end position="33"/>
    </location>
</feature>
<keyword evidence="3" id="KW-1185">Reference proteome</keyword>
<dbReference type="InterPro" id="IPR044859">
    <property type="entry name" value="Allene_oxi_cyc_Dirigent"/>
</dbReference>
<organism evidence="2 3">
    <name type="scientific">Streptomyces sporangiiformans</name>
    <dbReference type="NCBI Taxonomy" id="2315329"/>
    <lineage>
        <taxon>Bacteria</taxon>
        <taxon>Bacillati</taxon>
        <taxon>Actinomycetota</taxon>
        <taxon>Actinomycetes</taxon>
        <taxon>Kitasatosporales</taxon>
        <taxon>Streptomycetaceae</taxon>
        <taxon>Streptomyces</taxon>
    </lineage>
</organism>
<dbReference type="RefSeq" id="WP_119098773.1">
    <property type="nucleotide sequence ID" value="NZ_QXMJ01000043.1"/>
</dbReference>
<proteinExistence type="predicted"/>
<dbReference type="OrthoDB" id="4230670at2"/>
<feature type="chain" id="PRO_5021440086" description="Allene oxide cyclase" evidence="1">
    <location>
        <begin position="34"/>
        <end position="166"/>
    </location>
</feature>
<keyword evidence="1" id="KW-0732">Signal</keyword>
<dbReference type="EMBL" id="VCHX02000043">
    <property type="protein sequence ID" value="TPQ23692.1"/>
    <property type="molecule type" value="Genomic_DNA"/>
</dbReference>
<gene>
    <name evidence="2" type="ORF">FGD71_002930</name>
</gene>
<accession>A0A505DRF2</accession>
<name>A0A505DRF2_9ACTN</name>
<comment type="caution">
    <text evidence="2">The sequence shown here is derived from an EMBL/GenBank/DDBJ whole genome shotgun (WGS) entry which is preliminary data.</text>
</comment>
<evidence type="ECO:0000313" key="2">
    <source>
        <dbReference type="EMBL" id="TPQ23692.1"/>
    </source>
</evidence>
<reference evidence="2 3" key="1">
    <citation type="submission" date="2019-06" db="EMBL/GenBank/DDBJ databases">
        <title>Streptomyces sporangiiformans sp. nov., a novel actinomycete isolated from soil in Mount Song.</title>
        <authorList>
            <person name="Han L."/>
        </authorList>
    </citation>
    <scope>NUCLEOTIDE SEQUENCE [LARGE SCALE GENOMIC DNA]</scope>
    <source>
        <strain evidence="2 3">NEAU-SSA 1</strain>
    </source>
</reference>
<dbReference type="Gene3D" id="2.40.480.10">
    <property type="entry name" value="Allene oxide cyclase-like"/>
    <property type="match status" value="1"/>
</dbReference>
<evidence type="ECO:0000256" key="1">
    <source>
        <dbReference type="SAM" id="SignalP"/>
    </source>
</evidence>